<evidence type="ECO:0000313" key="1">
    <source>
        <dbReference type="EMBL" id="KAH7661377.1"/>
    </source>
</evidence>
<evidence type="ECO:0000313" key="2">
    <source>
        <dbReference type="Proteomes" id="UP000827976"/>
    </source>
</evidence>
<organism evidence="1 2">
    <name type="scientific">Dioscorea alata</name>
    <name type="common">Purple yam</name>
    <dbReference type="NCBI Taxonomy" id="55571"/>
    <lineage>
        <taxon>Eukaryota</taxon>
        <taxon>Viridiplantae</taxon>
        <taxon>Streptophyta</taxon>
        <taxon>Embryophyta</taxon>
        <taxon>Tracheophyta</taxon>
        <taxon>Spermatophyta</taxon>
        <taxon>Magnoliopsida</taxon>
        <taxon>Liliopsida</taxon>
        <taxon>Dioscoreales</taxon>
        <taxon>Dioscoreaceae</taxon>
        <taxon>Dioscorea</taxon>
    </lineage>
</organism>
<sequence length="361" mass="38810">MSIFIFSFLLLSVCHAAIFDIVNQCPYTILAAAIPGGGRQLLPGKNWTIFVNPRTDDARIWARTGCTFNSSGYGRCETGDCDGLLECQTYGSPPNTLAEFTLNGFNNLDFIDISLVEGFNVPIEFSPITGCNHAIQCSTNITGQCPDELKTSGGCNNPCTVFKTDEYCCKSGNLWAAAIPGGGKQLDKDQTWTINVNVDTTGGRVWARTGCNFDSSGHGSCETGDCNGLLECQAYGKPPNTIAEFALNQFNLDFIDISLVDGFNVPMEFSPTSGCARGMIQCSADINGQCPTQLKTNGGCNNPCTMFKTNEYCCNSGGCGPTNYSRFFKGFCPDAFSYPLDDKTSTFTCPGGASYKVVFCP</sequence>
<dbReference type="EMBL" id="CM037025">
    <property type="protein sequence ID" value="KAH7661377.1"/>
    <property type="molecule type" value="Genomic_DNA"/>
</dbReference>
<comment type="caution">
    <text evidence="1">The sequence shown here is derived from an EMBL/GenBank/DDBJ whole genome shotgun (WGS) entry which is preliminary data.</text>
</comment>
<accession>A0ACB7ULL5</accession>
<keyword evidence="2" id="KW-1185">Reference proteome</keyword>
<proteinExistence type="predicted"/>
<gene>
    <name evidence="1" type="ORF">IHE45_15G059100</name>
</gene>
<dbReference type="Proteomes" id="UP000827976">
    <property type="component" value="Chromosome 15"/>
</dbReference>
<protein>
    <submittedName>
        <fullName evidence="1">Thaumatin family protein</fullName>
    </submittedName>
</protein>
<reference evidence="2" key="1">
    <citation type="journal article" date="2022" name="Nat. Commun.">
        <title>Chromosome evolution and the genetic basis of agronomically important traits in greater yam.</title>
        <authorList>
            <person name="Bredeson J.V."/>
            <person name="Lyons J.B."/>
            <person name="Oniyinde I.O."/>
            <person name="Okereke N.R."/>
            <person name="Kolade O."/>
            <person name="Nnabue I."/>
            <person name="Nwadili C.O."/>
            <person name="Hribova E."/>
            <person name="Parker M."/>
            <person name="Nwogha J."/>
            <person name="Shu S."/>
            <person name="Carlson J."/>
            <person name="Kariba R."/>
            <person name="Muthemba S."/>
            <person name="Knop K."/>
            <person name="Barton G.J."/>
            <person name="Sherwood A.V."/>
            <person name="Lopez-Montes A."/>
            <person name="Asiedu R."/>
            <person name="Jamnadass R."/>
            <person name="Muchugi A."/>
            <person name="Goodstein D."/>
            <person name="Egesi C.N."/>
            <person name="Featherston J."/>
            <person name="Asfaw A."/>
            <person name="Simpson G.G."/>
            <person name="Dolezel J."/>
            <person name="Hendre P.S."/>
            <person name="Van Deynze A."/>
            <person name="Kumar P.L."/>
            <person name="Obidiegwu J.E."/>
            <person name="Bhattacharjee R."/>
            <person name="Rokhsar D.S."/>
        </authorList>
    </citation>
    <scope>NUCLEOTIDE SEQUENCE [LARGE SCALE GENOMIC DNA]</scope>
    <source>
        <strain evidence="2">cv. TDa95/00328</strain>
    </source>
</reference>
<name>A0ACB7ULL5_DIOAL</name>